<evidence type="ECO:0000256" key="2">
    <source>
        <dbReference type="ARBA" id="ARBA00004496"/>
    </source>
</evidence>
<dbReference type="Pfam" id="PF00514">
    <property type="entry name" value="Arm"/>
    <property type="match status" value="1"/>
</dbReference>
<evidence type="ECO:0000256" key="3">
    <source>
        <dbReference type="ARBA" id="ARBA00013746"/>
    </source>
</evidence>
<comment type="subcellular location">
    <subcellularLocation>
        <location evidence="2">Cytoplasm</location>
    </subcellularLocation>
    <subcellularLocation>
        <location evidence="1">Nucleus</location>
    </subcellularLocation>
</comment>
<keyword evidence="8" id="KW-0812">Transmembrane</keyword>
<dbReference type="GO" id="GO:0043161">
    <property type="term" value="P:proteasome-mediated ubiquitin-dependent protein catabolic process"/>
    <property type="evidence" value="ECO:0007669"/>
    <property type="project" value="TreeGrafter"/>
</dbReference>
<dbReference type="FunFam" id="1.25.10.10:FF:000061">
    <property type="entry name" value="armadillo repeat-containing protein 8 isoform X1"/>
    <property type="match status" value="1"/>
</dbReference>
<accession>A0AAD9UJQ1</accession>
<dbReference type="GO" id="GO:0034657">
    <property type="term" value="C:GID complex"/>
    <property type="evidence" value="ECO:0007669"/>
    <property type="project" value="TreeGrafter"/>
</dbReference>
<dbReference type="InterPro" id="IPR016024">
    <property type="entry name" value="ARM-type_fold"/>
</dbReference>
<keyword evidence="6" id="KW-0539">Nucleus</keyword>
<dbReference type="GO" id="GO:0005737">
    <property type="term" value="C:cytoplasm"/>
    <property type="evidence" value="ECO:0007669"/>
    <property type="project" value="UniProtKB-SubCell"/>
</dbReference>
<keyword evidence="4" id="KW-0963">Cytoplasm</keyword>
<evidence type="ECO:0000313" key="9">
    <source>
        <dbReference type="EMBL" id="KAK2191815.1"/>
    </source>
</evidence>
<reference evidence="9" key="1">
    <citation type="journal article" date="2023" name="Mol. Biol. Evol.">
        <title>Third-Generation Sequencing Reveals the Adaptive Role of the Epigenome in Three Deep-Sea Polychaetes.</title>
        <authorList>
            <person name="Perez M."/>
            <person name="Aroh O."/>
            <person name="Sun Y."/>
            <person name="Lan Y."/>
            <person name="Juniper S.K."/>
            <person name="Young C.R."/>
            <person name="Angers B."/>
            <person name="Qian P.Y."/>
        </authorList>
    </citation>
    <scope>NUCLEOTIDE SEQUENCE</scope>
    <source>
        <strain evidence="9">R07B-5</strain>
    </source>
</reference>
<comment type="caution">
    <text evidence="9">The sequence shown here is derived from an EMBL/GenBank/DDBJ whole genome shotgun (WGS) entry which is preliminary data.</text>
</comment>
<dbReference type="InterPro" id="IPR038739">
    <property type="entry name" value="ARMC8/Vid28"/>
</dbReference>
<protein>
    <recommendedName>
        <fullName evidence="3">Armadillo repeat-containing protein 8</fullName>
    </recommendedName>
</protein>
<feature type="repeat" description="ARM" evidence="7">
    <location>
        <begin position="21"/>
        <end position="65"/>
    </location>
</feature>
<evidence type="ECO:0000313" key="10">
    <source>
        <dbReference type="Proteomes" id="UP001209878"/>
    </source>
</evidence>
<evidence type="ECO:0000256" key="8">
    <source>
        <dbReference type="SAM" id="Phobius"/>
    </source>
</evidence>
<keyword evidence="8" id="KW-1133">Transmembrane helix</keyword>
<dbReference type="InterPro" id="IPR000225">
    <property type="entry name" value="Armadillo"/>
</dbReference>
<organism evidence="9 10">
    <name type="scientific">Ridgeia piscesae</name>
    <name type="common">Tubeworm</name>
    <dbReference type="NCBI Taxonomy" id="27915"/>
    <lineage>
        <taxon>Eukaryota</taxon>
        <taxon>Metazoa</taxon>
        <taxon>Spiralia</taxon>
        <taxon>Lophotrochozoa</taxon>
        <taxon>Annelida</taxon>
        <taxon>Polychaeta</taxon>
        <taxon>Sedentaria</taxon>
        <taxon>Canalipalpata</taxon>
        <taxon>Sabellida</taxon>
        <taxon>Siboglinidae</taxon>
        <taxon>Ridgeia</taxon>
    </lineage>
</organism>
<evidence type="ECO:0000256" key="6">
    <source>
        <dbReference type="ARBA" id="ARBA00023242"/>
    </source>
</evidence>
<dbReference type="Gene3D" id="1.25.10.10">
    <property type="entry name" value="Leucine-rich Repeat Variant"/>
    <property type="match status" value="2"/>
</dbReference>
<keyword evidence="8" id="KW-0472">Membrane</keyword>
<evidence type="ECO:0000256" key="5">
    <source>
        <dbReference type="ARBA" id="ARBA00022737"/>
    </source>
</evidence>
<dbReference type="FunFam" id="1.25.10.10:FF:000070">
    <property type="entry name" value="armadillo repeat-containing protein 8 isoform X1"/>
    <property type="match status" value="1"/>
</dbReference>
<dbReference type="SMART" id="SM00185">
    <property type="entry name" value="ARM"/>
    <property type="match status" value="9"/>
</dbReference>
<proteinExistence type="predicted"/>
<dbReference type="InterPro" id="IPR011989">
    <property type="entry name" value="ARM-like"/>
</dbReference>
<evidence type="ECO:0000256" key="7">
    <source>
        <dbReference type="PROSITE-ProRule" id="PRU00259"/>
    </source>
</evidence>
<gene>
    <name evidence="9" type="ORF">NP493_44g01000</name>
</gene>
<evidence type="ECO:0000256" key="1">
    <source>
        <dbReference type="ARBA" id="ARBA00004123"/>
    </source>
</evidence>
<name>A0AAD9UJQ1_RIDPI</name>
<dbReference type="EMBL" id="JAODUO010000044">
    <property type="protein sequence ID" value="KAK2191815.1"/>
    <property type="molecule type" value="Genomic_DNA"/>
</dbReference>
<dbReference type="Proteomes" id="UP001209878">
    <property type="component" value="Unassembled WGS sequence"/>
</dbReference>
<keyword evidence="5" id="KW-0677">Repeat</keyword>
<evidence type="ECO:0000256" key="4">
    <source>
        <dbReference type="ARBA" id="ARBA00022490"/>
    </source>
</evidence>
<dbReference type="AlphaFoldDB" id="A0AAD9UJQ1"/>
<keyword evidence="10" id="KW-1185">Reference proteome</keyword>
<dbReference type="PROSITE" id="PS50176">
    <property type="entry name" value="ARM_REPEAT"/>
    <property type="match status" value="1"/>
</dbReference>
<dbReference type="GO" id="GO:0005634">
    <property type="term" value="C:nucleus"/>
    <property type="evidence" value="ECO:0007669"/>
    <property type="project" value="UniProtKB-SubCell"/>
</dbReference>
<dbReference type="PANTHER" id="PTHR15651:SF7">
    <property type="entry name" value="ARMADILLO REPEAT-CONTAINING PROTEIN 8"/>
    <property type="match status" value="1"/>
</dbReference>
<dbReference type="PANTHER" id="PTHR15651">
    <property type="entry name" value="ARMADILLO REPEAT-CONTAINING PROTEIN 8"/>
    <property type="match status" value="1"/>
</dbReference>
<sequence>MQMKNIVIGNNKQKSSMIAFGVIPRLLQFLLDESVPPELKLESAVVLGSLAKGTRDNIQALVDAGAISVLLREMNHPNMKYVEACLRCLRTIFMSSVAPIDYIYQDPGCVPHMISIMCKSTCLQECVTTILANCCKNMEQQVILCSSGIISALALFIASEIYAIQMPALRCFSVLCFQNQQVSMAVATATHNGRPVPNLLASCLARDKTTDMQMQAAKCLTYLSRAGAIEPSDQLVSHKTLPALIRLCKQDKTWEERVEAAETLAYLIEVDVTLQRTTAISDHILETLAEYFRYPGCPLDATLMPTKKDDIVVGNELRQAAFKAYASLGANDEDIRKKIIETEHLMEHVVNGLSDPVTKVQLAAVRCLHSLSRSVQQLRTSFQDHAVWKPLMKILHSASDEVLVVASSTLCNLLLEFSPSKEPMLELGAIDLLVTLTKKEDPALRLNGIWALMNLAFQAAQKLRSQILSGLGTDQLFRLLCDRDVNVLLKTLGLLRNLLSSKPHIDQMMTIHGTQIMQAVILILEGDHPVEVKEQALCILANVADGDKAKDFIMMNEDVLKKIMNYMIHSDVRLQIAATFCISNLIWSEEEGANERQTKLRELGAQKLLQQLLSTSDTVLFDK</sequence>
<feature type="transmembrane region" description="Helical" evidence="8">
    <location>
        <begin position="142"/>
        <end position="164"/>
    </location>
</feature>
<dbReference type="SUPFAM" id="SSF48371">
    <property type="entry name" value="ARM repeat"/>
    <property type="match status" value="1"/>
</dbReference>